<feature type="domain" description="Rhodanese" evidence="1">
    <location>
        <begin position="59"/>
        <end position="151"/>
    </location>
</feature>
<reference evidence="3" key="1">
    <citation type="submission" date="2012-01" db="EMBL/GenBank/DDBJ databases">
        <title>The Genome Sequence of Oreochromis niloticus (Nile Tilapia).</title>
        <authorList>
            <consortium name="Broad Institute Genome Assembly Team"/>
            <consortium name="Broad Institute Sequencing Platform"/>
            <person name="Di Palma F."/>
            <person name="Johnson J."/>
            <person name="Lander E.S."/>
            <person name="Lindblad-Toh K."/>
        </authorList>
    </citation>
    <scope>NUCLEOTIDE SEQUENCE [LARGE SCALE GENOMIC DNA]</scope>
</reference>
<organism evidence="2 3">
    <name type="scientific">Oreochromis niloticus</name>
    <name type="common">Nile tilapia</name>
    <name type="synonym">Tilapia nilotica</name>
    <dbReference type="NCBI Taxonomy" id="8128"/>
    <lineage>
        <taxon>Eukaryota</taxon>
        <taxon>Metazoa</taxon>
        <taxon>Chordata</taxon>
        <taxon>Craniata</taxon>
        <taxon>Vertebrata</taxon>
        <taxon>Euteleostomi</taxon>
        <taxon>Actinopterygii</taxon>
        <taxon>Neopterygii</taxon>
        <taxon>Teleostei</taxon>
        <taxon>Neoteleostei</taxon>
        <taxon>Acanthomorphata</taxon>
        <taxon>Ovalentaria</taxon>
        <taxon>Cichlomorphae</taxon>
        <taxon>Cichliformes</taxon>
        <taxon>Cichlidae</taxon>
        <taxon>African cichlids</taxon>
        <taxon>Pseudocrenilabrinae</taxon>
        <taxon>Oreochromini</taxon>
        <taxon>Oreochromis</taxon>
    </lineage>
</organism>
<keyword evidence="3" id="KW-1185">Reference proteome</keyword>
<dbReference type="AlphaFoldDB" id="A0A669BKB0"/>
<dbReference type="Gene3D" id="3.40.250.10">
    <property type="entry name" value="Rhodanese-like domain"/>
    <property type="match status" value="1"/>
</dbReference>
<dbReference type="InParanoid" id="A0A669BKB0"/>
<dbReference type="PANTHER" id="PTHR44086">
    <property type="entry name" value="THIOSULFATE SULFURTRANSFERASE RDL2, MITOCHONDRIAL-RELATED"/>
    <property type="match status" value="1"/>
</dbReference>
<evidence type="ECO:0000313" key="3">
    <source>
        <dbReference type="Proteomes" id="UP000005207"/>
    </source>
</evidence>
<dbReference type="SMART" id="SM00450">
    <property type="entry name" value="RHOD"/>
    <property type="match status" value="1"/>
</dbReference>
<dbReference type="PROSITE" id="PS50206">
    <property type="entry name" value="RHODANESE_3"/>
    <property type="match status" value="1"/>
</dbReference>
<proteinExistence type="predicted"/>
<protein>
    <submittedName>
        <fullName evidence="2">Thiosulfate:glutathione sulfurtransferase</fullName>
    </submittedName>
</protein>
<evidence type="ECO:0000313" key="2">
    <source>
        <dbReference type="Ensembl" id="ENSONIP00000034835.1"/>
    </source>
</evidence>
<gene>
    <name evidence="2" type="primary">LOC100696082</name>
</gene>
<dbReference type="GeneTree" id="ENSGT00940000165845"/>
<sequence>MLSFVLSRSFCQVVTEANRRCYPAFGSIFRTFSTSSPKCDEASDDGSVVTYSELKTMLASHNIQLFDVRNPDEYQAGHIPQAVNVPLDNLEESLQLSPELFEQRFEVKAPTKADDNIVFHCKSGSRSIRALGIAHQLGFSKLLNLGLCFININPRSIMVHYC</sequence>
<dbReference type="Pfam" id="PF00581">
    <property type="entry name" value="Rhodanese"/>
    <property type="match status" value="1"/>
</dbReference>
<dbReference type="InterPro" id="IPR001763">
    <property type="entry name" value="Rhodanese-like_dom"/>
</dbReference>
<dbReference type="PANTHER" id="PTHR44086:SF4">
    <property type="entry name" value="THIOSULFATE SULFURTRANSFERASE_RHODANESE-LIKE DOMAIN-CONTAINING PROTEIN 1-RELATED"/>
    <property type="match status" value="1"/>
</dbReference>
<dbReference type="Proteomes" id="UP000005207">
    <property type="component" value="Linkage group LG9"/>
</dbReference>
<accession>A0A669BKB0</accession>
<dbReference type="SUPFAM" id="SSF52821">
    <property type="entry name" value="Rhodanese/Cell cycle control phosphatase"/>
    <property type="match status" value="1"/>
</dbReference>
<name>A0A669BKB0_ORENI</name>
<reference evidence="2" key="3">
    <citation type="submission" date="2025-09" db="UniProtKB">
        <authorList>
            <consortium name="Ensembl"/>
        </authorList>
    </citation>
    <scope>IDENTIFICATION</scope>
</reference>
<evidence type="ECO:0000259" key="1">
    <source>
        <dbReference type="PROSITE" id="PS50206"/>
    </source>
</evidence>
<reference evidence="2" key="2">
    <citation type="submission" date="2025-08" db="UniProtKB">
        <authorList>
            <consortium name="Ensembl"/>
        </authorList>
    </citation>
    <scope>IDENTIFICATION</scope>
</reference>
<dbReference type="Ensembl" id="ENSONIT00000061960.1">
    <property type="protein sequence ID" value="ENSONIP00000034835.1"/>
    <property type="gene ID" value="ENSONIG00000014067.2"/>
</dbReference>
<dbReference type="InterPro" id="IPR036873">
    <property type="entry name" value="Rhodanese-like_dom_sf"/>
</dbReference>